<evidence type="ECO:0000256" key="2">
    <source>
        <dbReference type="SAM" id="Phobius"/>
    </source>
</evidence>
<dbReference type="Pfam" id="PF13492">
    <property type="entry name" value="GAF_3"/>
    <property type="match status" value="1"/>
</dbReference>
<dbReference type="InterPro" id="IPR003018">
    <property type="entry name" value="GAF"/>
</dbReference>
<dbReference type="Proteomes" id="UP000027946">
    <property type="component" value="Unassembled WGS sequence"/>
</dbReference>
<dbReference type="OrthoDB" id="86686at2"/>
<name>A0A069RHQ1_PEPLI</name>
<dbReference type="STRING" id="1121324.CLIT_23c00690"/>
<keyword evidence="2" id="KW-0472">Membrane</keyword>
<evidence type="ECO:0000313" key="5">
    <source>
        <dbReference type="Proteomes" id="UP000027946"/>
    </source>
</evidence>
<keyword evidence="5" id="KW-1185">Reference proteome</keyword>
<dbReference type="SUPFAM" id="SSF55781">
    <property type="entry name" value="GAF domain-like"/>
    <property type="match status" value="1"/>
</dbReference>
<accession>A0A069RHQ1</accession>
<sequence>MDSERLKRLIKCIGETIAADIIILFTFWRINPMAEEFFAMNMHPFVIVSAAIALRYGNYLGVISASITSVIFVYVYGFLGRDMYLFFVDFDNYKFLIMFFLTAVVLGRFKDNYTYNMEMSSEKYRLLNEKHKDLEQLYEKNRFINKELKKQIVDSENSIISLYEIASSLDSLDPEEIYTQTMGIMARFLGAKTVSIYTVNEKRDFLRLKLRMGEGRGLLNSIDINSIPCVKKIIDGKQTVKFDHSMNCGGNMPIMGAPIVYEGRTIALINLEDAEFDSITDYSYYLFKLITEWINKALAQAIAIEGHINRDKYYEETRIMKYNEFSERLAEEKKRKIRFGLEYGLLKFNRFEKSIKNIDNTLSGLIRDVDVVGYDESKEELYILLPATPRKVTHVVEERLKGELAVELERLS</sequence>
<proteinExistence type="predicted"/>
<reference evidence="4 5" key="1">
    <citation type="submission" date="2014-03" db="EMBL/GenBank/DDBJ databases">
        <title>Genome sequence of Clostridium litorale W6, DSM 5388.</title>
        <authorList>
            <person name="Poehlein A."/>
            <person name="Jagirdar A."/>
            <person name="Khonsari B."/>
            <person name="Chibani C.M."/>
            <person name="Gutierrez Gutierrez D.A."/>
            <person name="Davydova E."/>
            <person name="Alghaithi H.S."/>
            <person name="Nair K.P."/>
            <person name="Dhamotharan K."/>
            <person name="Chandran L."/>
            <person name="G W."/>
            <person name="Daniel R."/>
        </authorList>
    </citation>
    <scope>NUCLEOTIDE SEQUENCE [LARGE SCALE GENOMIC DNA]</scope>
    <source>
        <strain evidence="4 5">W6</strain>
    </source>
</reference>
<feature type="transmembrane region" description="Helical" evidence="2">
    <location>
        <begin position="59"/>
        <end position="80"/>
    </location>
</feature>
<dbReference type="EMBL" id="JJMM01000026">
    <property type="protein sequence ID" value="KDR93797.1"/>
    <property type="molecule type" value="Genomic_DNA"/>
</dbReference>
<evidence type="ECO:0000313" key="4">
    <source>
        <dbReference type="EMBL" id="KDR93797.1"/>
    </source>
</evidence>
<organism evidence="4 5">
    <name type="scientific">Peptoclostridium litorale DSM 5388</name>
    <dbReference type="NCBI Taxonomy" id="1121324"/>
    <lineage>
        <taxon>Bacteria</taxon>
        <taxon>Bacillati</taxon>
        <taxon>Bacillota</taxon>
        <taxon>Clostridia</taxon>
        <taxon>Peptostreptococcales</taxon>
        <taxon>Peptoclostridiaceae</taxon>
        <taxon>Peptoclostridium</taxon>
    </lineage>
</organism>
<feature type="transmembrane region" description="Helical" evidence="2">
    <location>
        <begin position="92"/>
        <end position="109"/>
    </location>
</feature>
<gene>
    <name evidence="4" type="ORF">CLIT_23c00690</name>
</gene>
<dbReference type="AlphaFoldDB" id="A0A069RHQ1"/>
<dbReference type="eggNOG" id="COG0451">
    <property type="taxonomic scope" value="Bacteria"/>
</dbReference>
<dbReference type="RefSeq" id="WP_038267607.1">
    <property type="nucleotide sequence ID" value="NZ_FSRH01000004.1"/>
</dbReference>
<keyword evidence="2" id="KW-1133">Transmembrane helix</keyword>
<keyword evidence="2" id="KW-0812">Transmembrane</keyword>
<comment type="caution">
    <text evidence="4">The sequence shown here is derived from an EMBL/GenBank/DDBJ whole genome shotgun (WGS) entry which is preliminary data.</text>
</comment>
<evidence type="ECO:0000256" key="1">
    <source>
        <dbReference type="SAM" id="Coils"/>
    </source>
</evidence>
<feature type="coiled-coil region" evidence="1">
    <location>
        <begin position="117"/>
        <end position="147"/>
    </location>
</feature>
<feature type="domain" description="GAF" evidence="3">
    <location>
        <begin position="173"/>
        <end position="299"/>
    </location>
</feature>
<keyword evidence="1" id="KW-0175">Coiled coil</keyword>
<dbReference type="Gene3D" id="3.30.450.40">
    <property type="match status" value="1"/>
</dbReference>
<evidence type="ECO:0000259" key="3">
    <source>
        <dbReference type="Pfam" id="PF13492"/>
    </source>
</evidence>
<dbReference type="InterPro" id="IPR029016">
    <property type="entry name" value="GAF-like_dom_sf"/>
</dbReference>
<protein>
    <recommendedName>
        <fullName evidence="3">GAF domain-containing protein</fullName>
    </recommendedName>
</protein>